<evidence type="ECO:0000256" key="6">
    <source>
        <dbReference type="ARBA" id="ARBA00022692"/>
    </source>
</evidence>
<dbReference type="AlphaFoldDB" id="A0A106BN94"/>
<keyword evidence="11" id="KW-1185">Reference proteome</keyword>
<protein>
    <recommendedName>
        <fullName evidence="9">Cobalamin biosynthesis protein CobD</fullName>
    </recommendedName>
</protein>
<evidence type="ECO:0000256" key="1">
    <source>
        <dbReference type="ARBA" id="ARBA00004651"/>
    </source>
</evidence>
<keyword evidence="7 9" id="KW-1133">Transmembrane helix</keyword>
<dbReference type="GO" id="GO:0009236">
    <property type="term" value="P:cobalamin biosynthetic process"/>
    <property type="evidence" value="ECO:0007669"/>
    <property type="project" value="UniProtKB-UniRule"/>
</dbReference>
<evidence type="ECO:0000256" key="8">
    <source>
        <dbReference type="ARBA" id="ARBA00023136"/>
    </source>
</evidence>
<comment type="pathway">
    <text evidence="2 9">Cofactor biosynthesis; adenosylcobalamin biosynthesis.</text>
</comment>
<keyword evidence="6 9" id="KW-0812">Transmembrane</keyword>
<accession>A0A106BN94</accession>
<dbReference type="OrthoDB" id="9811967at2"/>
<comment type="function">
    <text evidence="9">Converts cobyric acid to cobinamide by the addition of aminopropanol on the F carboxylic group.</text>
</comment>
<evidence type="ECO:0000256" key="2">
    <source>
        <dbReference type="ARBA" id="ARBA00004953"/>
    </source>
</evidence>
<comment type="similarity">
    <text evidence="3 9">Belongs to the CobD/CbiB family.</text>
</comment>
<evidence type="ECO:0000256" key="3">
    <source>
        <dbReference type="ARBA" id="ARBA00006263"/>
    </source>
</evidence>
<evidence type="ECO:0000313" key="10">
    <source>
        <dbReference type="EMBL" id="KVW95618.1"/>
    </source>
</evidence>
<dbReference type="PATRIC" id="fig|36861.3.peg.1594"/>
<feature type="transmembrane region" description="Helical" evidence="9">
    <location>
        <begin position="48"/>
        <end position="68"/>
    </location>
</feature>
<feature type="transmembrane region" description="Helical" evidence="9">
    <location>
        <begin position="286"/>
        <end position="303"/>
    </location>
</feature>
<comment type="caution">
    <text evidence="9">Lacks conserved residue(s) required for the propagation of feature annotation.</text>
</comment>
<proteinExistence type="inferred from homology"/>
<comment type="subcellular location">
    <subcellularLocation>
        <location evidence="1 9">Cell membrane</location>
        <topology evidence="1 9">Multi-pass membrane protein</topology>
    </subcellularLocation>
</comment>
<feature type="transmembrane region" description="Helical" evidence="9">
    <location>
        <begin position="73"/>
        <end position="92"/>
    </location>
</feature>
<name>A0A106BN94_THIDE</name>
<dbReference type="GO" id="GO:0015420">
    <property type="term" value="F:ABC-type vitamin B12 transporter activity"/>
    <property type="evidence" value="ECO:0007669"/>
    <property type="project" value="UniProtKB-UniRule"/>
</dbReference>
<dbReference type="EMBL" id="LDUG01000025">
    <property type="protein sequence ID" value="KVW95618.1"/>
    <property type="molecule type" value="Genomic_DNA"/>
</dbReference>
<gene>
    <name evidence="9" type="primary">cobD</name>
    <name evidence="10" type="ORF">ABW22_09675</name>
</gene>
<dbReference type="InterPro" id="IPR004485">
    <property type="entry name" value="Cobalamin_biosynth_CobD/CbiB"/>
</dbReference>
<sequence length="306" mass="31794">MSALLVAAALLLDALLGEPRRFHPLAGFGRLAVWLEARFNLDGRGHRLHGAAALALLVVPGVAFAGWLQQQPVVGAAFSALVLYAAIGLNSLHRHAEPVAAALARGDLDAARAGVSMMVSRDTAALDAEGVSRATVESVLENGNDAVFGALFWFLVAGAAGALGYRLVNTLDAMWGYKTPRYLSFGWAAARLDDGLNFAPARLTALSYALLGRTRLALACWRTQAPAWDSPNAGPVMAAGAGALEVRLGGAAVYHGQSESRPALGQGAAPEGGDIARALKLVRHGALLWLAVFAAAALLVWGVNHA</sequence>
<dbReference type="Proteomes" id="UP000064243">
    <property type="component" value="Unassembled WGS sequence"/>
</dbReference>
<dbReference type="UniPathway" id="UPA00148"/>
<evidence type="ECO:0000256" key="9">
    <source>
        <dbReference type="HAMAP-Rule" id="MF_00024"/>
    </source>
</evidence>
<dbReference type="GO" id="GO:0048472">
    <property type="term" value="F:threonine-phosphate decarboxylase activity"/>
    <property type="evidence" value="ECO:0007669"/>
    <property type="project" value="InterPro"/>
</dbReference>
<keyword evidence="4 9" id="KW-1003">Cell membrane</keyword>
<keyword evidence="5 9" id="KW-0169">Cobalamin biosynthesis</keyword>
<evidence type="ECO:0000256" key="5">
    <source>
        <dbReference type="ARBA" id="ARBA00022573"/>
    </source>
</evidence>
<feature type="transmembrane region" description="Helical" evidence="9">
    <location>
        <begin position="146"/>
        <end position="168"/>
    </location>
</feature>
<evidence type="ECO:0000313" key="11">
    <source>
        <dbReference type="Proteomes" id="UP000064243"/>
    </source>
</evidence>
<organism evidence="10 11">
    <name type="scientific">Thiobacillus denitrificans</name>
    <dbReference type="NCBI Taxonomy" id="36861"/>
    <lineage>
        <taxon>Bacteria</taxon>
        <taxon>Pseudomonadati</taxon>
        <taxon>Pseudomonadota</taxon>
        <taxon>Betaproteobacteria</taxon>
        <taxon>Nitrosomonadales</taxon>
        <taxon>Thiobacillaceae</taxon>
        <taxon>Thiobacillus</taxon>
    </lineage>
</organism>
<dbReference type="NCBIfam" id="TIGR00380">
    <property type="entry name" value="cobal_cbiB"/>
    <property type="match status" value="1"/>
</dbReference>
<dbReference type="GO" id="GO:0005886">
    <property type="term" value="C:plasma membrane"/>
    <property type="evidence" value="ECO:0007669"/>
    <property type="project" value="UniProtKB-SubCell"/>
</dbReference>
<dbReference type="Pfam" id="PF03186">
    <property type="entry name" value="CobD_Cbib"/>
    <property type="match status" value="1"/>
</dbReference>
<dbReference type="PANTHER" id="PTHR34308:SF1">
    <property type="entry name" value="COBALAMIN BIOSYNTHESIS PROTEIN CBIB"/>
    <property type="match status" value="1"/>
</dbReference>
<dbReference type="PANTHER" id="PTHR34308">
    <property type="entry name" value="COBALAMIN BIOSYNTHESIS PROTEIN CBIB"/>
    <property type="match status" value="1"/>
</dbReference>
<evidence type="ECO:0000256" key="7">
    <source>
        <dbReference type="ARBA" id="ARBA00022989"/>
    </source>
</evidence>
<reference evidence="10 11" key="1">
    <citation type="journal article" date="2015" name="Appl. Environ. Microbiol.">
        <title>Aerobic and Anaerobic Thiosulfate Oxidation by a Cold-Adapted, Subglacial Chemoautotroph.</title>
        <authorList>
            <person name="Harrold Z.R."/>
            <person name="Skidmore M.L."/>
            <person name="Hamilton T.L."/>
            <person name="Desch L."/>
            <person name="Amada K."/>
            <person name="van Gelder W."/>
            <person name="Glover K."/>
            <person name="Roden E.E."/>
            <person name="Boyd E.S."/>
        </authorList>
    </citation>
    <scope>NUCLEOTIDE SEQUENCE [LARGE SCALE GENOMIC DNA]</scope>
    <source>
        <strain evidence="10 11">RG</strain>
    </source>
</reference>
<evidence type="ECO:0000256" key="4">
    <source>
        <dbReference type="ARBA" id="ARBA00022475"/>
    </source>
</evidence>
<keyword evidence="8 9" id="KW-0472">Membrane</keyword>
<dbReference type="HAMAP" id="MF_00024">
    <property type="entry name" value="CobD_CbiB"/>
    <property type="match status" value="1"/>
</dbReference>
<comment type="caution">
    <text evidence="10">The sequence shown here is derived from an EMBL/GenBank/DDBJ whole genome shotgun (WGS) entry which is preliminary data.</text>
</comment>